<gene>
    <name evidence="2" type="ORF">DWQ67_04875</name>
</gene>
<evidence type="ECO:0000313" key="3">
    <source>
        <dbReference type="Proteomes" id="UP000273119"/>
    </source>
</evidence>
<protein>
    <recommendedName>
        <fullName evidence="1">DUF6924 domain-containing protein</fullName>
    </recommendedName>
</protein>
<dbReference type="RefSeq" id="WP_121484589.1">
    <property type="nucleotide sequence ID" value="NZ_QQXL01000002.1"/>
</dbReference>
<sequence length="137" mass="15063">MPLVPSTENSLLVRTSFVDPAAWTDALTAVRTKSQDGFVAAVDVLDDRAWEKADWEQVRSAALAAQEHAAVLFIADDQALVADFPLLVIDLSEAKNRPFRCVASELWGVDNNLNIANMDYSEFAEATDQDGVFRGFD</sequence>
<proteinExistence type="predicted"/>
<dbReference type="EMBL" id="QQXL01000002">
    <property type="protein sequence ID" value="RKW71254.1"/>
    <property type="molecule type" value="Genomic_DNA"/>
</dbReference>
<feature type="domain" description="DUF6924" evidence="1">
    <location>
        <begin position="10"/>
        <end position="136"/>
    </location>
</feature>
<comment type="caution">
    <text evidence="2">The sequence shown here is derived from an EMBL/GenBank/DDBJ whole genome shotgun (WGS) entry which is preliminary data.</text>
</comment>
<keyword evidence="3" id="KW-1185">Reference proteome</keyword>
<name>A0A496PL54_9MICC</name>
<dbReference type="Proteomes" id="UP000273119">
    <property type="component" value="Unassembled WGS sequence"/>
</dbReference>
<accession>A0A496PL54</accession>
<reference evidence="2 3" key="1">
    <citation type="submission" date="2018-07" db="EMBL/GenBank/DDBJ databases">
        <title>Arthrobacter sp. nov., isolated from raw cow's milk with high bacterial count.</title>
        <authorList>
            <person name="Hahne J."/>
            <person name="Isele D."/>
            <person name="Lipski A."/>
        </authorList>
    </citation>
    <scope>NUCLEOTIDE SEQUENCE [LARGE SCALE GENOMIC DNA]</scope>
    <source>
        <strain evidence="2 3">JZ R-183</strain>
    </source>
</reference>
<organism evidence="2 3">
    <name type="scientific">Galactobacter caseinivorans</name>
    <dbReference type="NCBI Taxonomy" id="2676123"/>
    <lineage>
        <taxon>Bacteria</taxon>
        <taxon>Bacillati</taxon>
        <taxon>Actinomycetota</taxon>
        <taxon>Actinomycetes</taxon>
        <taxon>Micrococcales</taxon>
        <taxon>Micrococcaceae</taxon>
        <taxon>Galactobacter</taxon>
    </lineage>
</organism>
<evidence type="ECO:0000313" key="2">
    <source>
        <dbReference type="EMBL" id="RKW71254.1"/>
    </source>
</evidence>
<dbReference type="InterPro" id="IPR053832">
    <property type="entry name" value="DUF6924"/>
</dbReference>
<dbReference type="Pfam" id="PF21962">
    <property type="entry name" value="DUF6924"/>
    <property type="match status" value="1"/>
</dbReference>
<dbReference type="AlphaFoldDB" id="A0A496PL54"/>
<evidence type="ECO:0000259" key="1">
    <source>
        <dbReference type="Pfam" id="PF21962"/>
    </source>
</evidence>